<dbReference type="Proteomes" id="UP000324748">
    <property type="component" value="Unassembled WGS sequence"/>
</dbReference>
<comment type="caution">
    <text evidence="1">The sequence shown here is derived from an EMBL/GenBank/DDBJ whole genome shotgun (WGS) entry which is preliminary data.</text>
</comment>
<proteinExistence type="predicted"/>
<accession>A0A5B0R3C3</accession>
<evidence type="ECO:0000313" key="1">
    <source>
        <dbReference type="EMBL" id="KAA1119899.1"/>
    </source>
</evidence>
<reference evidence="1 2" key="1">
    <citation type="submission" date="2019-05" db="EMBL/GenBank/DDBJ databases">
        <title>Emergence of the Ug99 lineage of the wheat stem rust pathogen through somatic hybridization.</title>
        <authorList>
            <person name="Li F."/>
            <person name="Upadhyaya N.M."/>
            <person name="Sperschneider J."/>
            <person name="Matny O."/>
            <person name="Nguyen-Phuc H."/>
            <person name="Mago R."/>
            <person name="Raley C."/>
            <person name="Miller M.E."/>
            <person name="Silverstein K.A.T."/>
            <person name="Henningsen E."/>
            <person name="Hirsch C.D."/>
            <person name="Visser B."/>
            <person name="Pretorius Z.A."/>
            <person name="Steffenson B.J."/>
            <person name="Schwessinger B."/>
            <person name="Dodds P.N."/>
            <person name="Figueroa M."/>
        </authorList>
    </citation>
    <scope>NUCLEOTIDE SEQUENCE [LARGE SCALE GENOMIC DNA]</scope>
    <source>
        <strain evidence="1">21-0</strain>
    </source>
</reference>
<evidence type="ECO:0000313" key="2">
    <source>
        <dbReference type="Proteomes" id="UP000324748"/>
    </source>
</evidence>
<name>A0A5B0R3C3_PUCGR</name>
<organism evidence="1 2">
    <name type="scientific">Puccinia graminis f. sp. tritici</name>
    <dbReference type="NCBI Taxonomy" id="56615"/>
    <lineage>
        <taxon>Eukaryota</taxon>
        <taxon>Fungi</taxon>
        <taxon>Dikarya</taxon>
        <taxon>Basidiomycota</taxon>
        <taxon>Pucciniomycotina</taxon>
        <taxon>Pucciniomycetes</taxon>
        <taxon>Pucciniales</taxon>
        <taxon>Pucciniaceae</taxon>
        <taxon>Puccinia</taxon>
    </lineage>
</organism>
<dbReference type="AlphaFoldDB" id="A0A5B0R3C3"/>
<dbReference type="EMBL" id="VSWC01000001">
    <property type="protein sequence ID" value="KAA1119899.1"/>
    <property type="molecule type" value="Genomic_DNA"/>
</dbReference>
<keyword evidence="2" id="KW-1185">Reference proteome</keyword>
<sequence length="143" mass="15545">MASTVPLAVMASFCKRLQSAEEAGTIVYRIRTHIQAEPYIQTFGTSEIQMEKLVGNRYFLYPLFSDNTRRQAIAKRLKDVWGPGGRGTITGLRSLWDHAGARDGEAIPISKGTRVQGALPGTGKIGACPKHNCGCHISGCLKL</sequence>
<gene>
    <name evidence="1" type="ORF">PGT21_035985</name>
</gene>
<protein>
    <submittedName>
        <fullName evidence="1">Uncharacterized protein</fullName>
    </submittedName>
</protein>